<reference evidence="1 2" key="1">
    <citation type="journal article" date="2020" name="ISME J.">
        <title>Uncovering the hidden diversity of litter-decomposition mechanisms in mushroom-forming fungi.</title>
        <authorList>
            <person name="Floudas D."/>
            <person name="Bentzer J."/>
            <person name="Ahren D."/>
            <person name="Johansson T."/>
            <person name="Persson P."/>
            <person name="Tunlid A."/>
        </authorList>
    </citation>
    <scope>NUCLEOTIDE SEQUENCE [LARGE SCALE GENOMIC DNA]</scope>
    <source>
        <strain evidence="1 2">CBS 146.42</strain>
    </source>
</reference>
<keyword evidence="2" id="KW-1185">Reference proteome</keyword>
<organism evidence="1 2">
    <name type="scientific">Leucocoprinus leucothites</name>
    <dbReference type="NCBI Taxonomy" id="201217"/>
    <lineage>
        <taxon>Eukaryota</taxon>
        <taxon>Fungi</taxon>
        <taxon>Dikarya</taxon>
        <taxon>Basidiomycota</taxon>
        <taxon>Agaricomycotina</taxon>
        <taxon>Agaricomycetes</taxon>
        <taxon>Agaricomycetidae</taxon>
        <taxon>Agaricales</taxon>
        <taxon>Agaricineae</taxon>
        <taxon>Agaricaceae</taxon>
        <taxon>Leucocoprinus</taxon>
    </lineage>
</organism>
<dbReference type="AlphaFoldDB" id="A0A8H5GBQ2"/>
<comment type="caution">
    <text evidence="1">The sequence shown here is derived from an EMBL/GenBank/DDBJ whole genome shotgun (WGS) entry which is preliminary data.</text>
</comment>
<gene>
    <name evidence="1" type="ORF">D9756_002347</name>
</gene>
<dbReference type="Proteomes" id="UP000559027">
    <property type="component" value="Unassembled WGS sequence"/>
</dbReference>
<evidence type="ECO:0000313" key="2">
    <source>
        <dbReference type="Proteomes" id="UP000559027"/>
    </source>
</evidence>
<sequence length="203" mass="22332">MPWAQEHRPPATLSRILDVLVHTPRLLVLQLIGCLPRTGGGVSDALIVRLELLEKLGISGRLIDCVSFLAHLSYPACSQVHMICNTEGGTDEECLSMLSILADRLRGPPEGVMPAIRGFSAVCLESKKVLTTYLARHYLRADPYNHMAPGSPPLLRLSFSDGGLLLSAFQHFFDLFNVSEVRTMELVGYDHTLTHGRIHSCCA</sequence>
<evidence type="ECO:0000313" key="1">
    <source>
        <dbReference type="EMBL" id="KAF5361979.1"/>
    </source>
</evidence>
<accession>A0A8H5GBQ2</accession>
<name>A0A8H5GBQ2_9AGAR</name>
<proteinExistence type="predicted"/>
<protein>
    <submittedName>
        <fullName evidence="1">Uncharacterized protein</fullName>
    </submittedName>
</protein>
<dbReference type="EMBL" id="JAACJO010000002">
    <property type="protein sequence ID" value="KAF5361979.1"/>
    <property type="molecule type" value="Genomic_DNA"/>
</dbReference>